<dbReference type="AlphaFoldDB" id="F4KKJ3"/>
<dbReference type="RefSeq" id="WP_013760398.1">
    <property type="nucleotide sequence ID" value="NC_015501.1"/>
</dbReference>
<reference evidence="2" key="1">
    <citation type="submission" date="2011-04" db="EMBL/GenBank/DDBJ databases">
        <title>The complete genome of Porphyromonas asaccharolytica DSM 20707.</title>
        <authorList>
            <person name="Lucas S."/>
            <person name="Han J."/>
            <person name="Lapidus A."/>
            <person name="Bruce D."/>
            <person name="Goodwin L."/>
            <person name="Pitluck S."/>
            <person name="Peters L."/>
            <person name="Kyrpides N."/>
            <person name="Mavromatis K."/>
            <person name="Ivanova N."/>
            <person name="Ovchinnikova G."/>
            <person name="Pagani I."/>
            <person name="Lu M."/>
            <person name="Detter J.C."/>
            <person name="Tapia R."/>
            <person name="Han C."/>
            <person name="Land M."/>
            <person name="Hauser L."/>
            <person name="Markowitz V."/>
            <person name="Cheng J.-F."/>
            <person name="Hugenholtz P."/>
            <person name="Woyke T."/>
            <person name="Wu D."/>
            <person name="Gronow S."/>
            <person name="Wellnitz S."/>
            <person name="Brambilla E."/>
            <person name="Klenk H.-P."/>
            <person name="Eisen J.A."/>
        </authorList>
    </citation>
    <scope>NUCLEOTIDE SEQUENCE [LARGE SCALE GENOMIC DNA]</scope>
    <source>
        <strain evidence="2">ATCC 25260 / DSM 20707 / VPI 4198</strain>
    </source>
</reference>
<organism evidence="1 2">
    <name type="scientific">Porphyromonas asaccharolytica (strain ATCC 25260 / DSM 20707 / BCRC 10618 / CCUG 7834 / JCM 6326 / LMG 13178 / VPI 4198 / B440)</name>
    <name type="common">Bacteroides asaccharolyticus</name>
    <dbReference type="NCBI Taxonomy" id="879243"/>
    <lineage>
        <taxon>Bacteria</taxon>
        <taxon>Pseudomonadati</taxon>
        <taxon>Bacteroidota</taxon>
        <taxon>Bacteroidia</taxon>
        <taxon>Bacteroidales</taxon>
        <taxon>Porphyromonadaceae</taxon>
        <taxon>Porphyromonas</taxon>
    </lineage>
</organism>
<keyword evidence="2" id="KW-1185">Reference proteome</keyword>
<evidence type="ECO:0008006" key="3">
    <source>
        <dbReference type="Google" id="ProtNLM"/>
    </source>
</evidence>
<name>F4KKJ3_PORAD</name>
<dbReference type="KEGG" id="pah:Poras_0975"/>
<accession>F4KKJ3</accession>
<protein>
    <recommendedName>
        <fullName evidence="3">Lipoprotein</fullName>
    </recommendedName>
</protein>
<proteinExistence type="predicted"/>
<sequence>MIREKLKVILTIALLGAVLGIFPSCQKDNKEPVSKTPQLAGTHWEGSITDTEYEESLPYKIIFFSDAKGEATLPIVKGRWDNRKEDGTVWEVTIPFSYSEGDSYIEFNADMSEYSGDQGCVTAIKHLLHGYWLVKRATEDELSFYRTPGAEVFITLKRVP</sequence>
<evidence type="ECO:0000313" key="1">
    <source>
        <dbReference type="EMBL" id="AEE12918.1"/>
    </source>
</evidence>
<dbReference type="EMBL" id="CP002689">
    <property type="protein sequence ID" value="AEE12918.1"/>
    <property type="molecule type" value="Genomic_DNA"/>
</dbReference>
<evidence type="ECO:0000313" key="2">
    <source>
        <dbReference type="Proteomes" id="UP000006545"/>
    </source>
</evidence>
<gene>
    <name evidence="1" type="ordered locus">Poras_0975</name>
</gene>
<dbReference type="HOGENOM" id="CLU_1650576_0_0_10"/>
<dbReference type="Proteomes" id="UP000006545">
    <property type="component" value="Chromosome"/>
</dbReference>
<dbReference type="STRING" id="879243.Poras_0975"/>